<dbReference type="SUPFAM" id="SSF54791">
    <property type="entry name" value="Eukaryotic type KH-domain (KH-domain type I)"/>
    <property type="match status" value="4"/>
</dbReference>
<evidence type="ECO:0000313" key="9">
    <source>
        <dbReference type="EMBL" id="KAG5527569.1"/>
    </source>
</evidence>
<proteinExistence type="predicted"/>
<dbReference type="AlphaFoldDB" id="A0AAV6ILV9"/>
<evidence type="ECO:0000256" key="1">
    <source>
        <dbReference type="ARBA" id="ARBA00004123"/>
    </source>
</evidence>
<dbReference type="Proteomes" id="UP000823749">
    <property type="component" value="Chromosome 10"/>
</dbReference>
<evidence type="ECO:0000256" key="7">
    <source>
        <dbReference type="SAM" id="Phobius"/>
    </source>
</evidence>
<feature type="domain" description="K Homology" evidence="8">
    <location>
        <begin position="281"/>
        <end position="354"/>
    </location>
</feature>
<evidence type="ECO:0000313" key="10">
    <source>
        <dbReference type="Proteomes" id="UP000823749"/>
    </source>
</evidence>
<evidence type="ECO:0000256" key="5">
    <source>
        <dbReference type="PROSITE-ProRule" id="PRU00117"/>
    </source>
</evidence>
<gene>
    <name evidence="9" type="ORF">RHGRI_028472</name>
</gene>
<name>A0AAV6ILV9_9ERIC</name>
<dbReference type="Gene3D" id="3.30.310.210">
    <property type="match status" value="2"/>
</dbReference>
<keyword evidence="7" id="KW-0812">Transmembrane</keyword>
<dbReference type="CDD" id="cd22460">
    <property type="entry name" value="KH-I_PEPPER_rpt2_like"/>
    <property type="match status" value="2"/>
</dbReference>
<reference evidence="9" key="1">
    <citation type="submission" date="2020-08" db="EMBL/GenBank/DDBJ databases">
        <title>Plant Genome Project.</title>
        <authorList>
            <person name="Zhang R.-G."/>
        </authorList>
    </citation>
    <scope>NUCLEOTIDE SEQUENCE</scope>
    <source>
        <strain evidence="9">WSP0</strain>
        <tissue evidence="9">Leaf</tissue>
    </source>
</reference>
<dbReference type="GO" id="GO:0009911">
    <property type="term" value="P:positive regulation of flower development"/>
    <property type="evidence" value="ECO:0007669"/>
    <property type="project" value="UniProtKB-ARBA"/>
</dbReference>
<dbReference type="PROSITE" id="PS50084">
    <property type="entry name" value="KH_TYPE_1"/>
    <property type="match status" value="4"/>
</dbReference>
<dbReference type="InterPro" id="IPR004088">
    <property type="entry name" value="KH_dom_type_1"/>
</dbReference>
<dbReference type="InterPro" id="IPR004087">
    <property type="entry name" value="KH_dom"/>
</dbReference>
<keyword evidence="3 5" id="KW-0694">RNA-binding</keyword>
<accession>A0AAV6ILV9</accession>
<keyword evidence="2" id="KW-0677">Repeat</keyword>
<feature type="transmembrane region" description="Helical" evidence="7">
    <location>
        <begin position="636"/>
        <end position="655"/>
    </location>
</feature>
<organism evidence="9 10">
    <name type="scientific">Rhododendron griersonianum</name>
    <dbReference type="NCBI Taxonomy" id="479676"/>
    <lineage>
        <taxon>Eukaryota</taxon>
        <taxon>Viridiplantae</taxon>
        <taxon>Streptophyta</taxon>
        <taxon>Embryophyta</taxon>
        <taxon>Tracheophyta</taxon>
        <taxon>Spermatophyta</taxon>
        <taxon>Magnoliopsida</taxon>
        <taxon>eudicotyledons</taxon>
        <taxon>Gunneridae</taxon>
        <taxon>Pentapetalae</taxon>
        <taxon>asterids</taxon>
        <taxon>Ericales</taxon>
        <taxon>Ericaceae</taxon>
        <taxon>Ericoideae</taxon>
        <taxon>Rhodoreae</taxon>
        <taxon>Rhododendron</taxon>
    </lineage>
</organism>
<keyword evidence="7" id="KW-1133">Transmembrane helix</keyword>
<keyword evidence="4" id="KW-0539">Nucleus</keyword>
<protein>
    <recommendedName>
        <fullName evidence="8">K Homology domain-containing protein</fullName>
    </recommendedName>
</protein>
<evidence type="ECO:0000256" key="3">
    <source>
        <dbReference type="ARBA" id="ARBA00022884"/>
    </source>
</evidence>
<dbReference type="EMBL" id="JACTNZ010000010">
    <property type="protein sequence ID" value="KAG5527569.1"/>
    <property type="molecule type" value="Genomic_DNA"/>
</dbReference>
<evidence type="ECO:0000259" key="8">
    <source>
        <dbReference type="SMART" id="SM00322"/>
    </source>
</evidence>
<keyword evidence="10" id="KW-1185">Reference proteome</keyword>
<evidence type="ECO:0000256" key="2">
    <source>
        <dbReference type="ARBA" id="ARBA00022737"/>
    </source>
</evidence>
<feature type="domain" description="K Homology" evidence="8">
    <location>
        <begin position="41"/>
        <end position="124"/>
    </location>
</feature>
<dbReference type="SMART" id="SM00322">
    <property type="entry name" value="KH"/>
    <property type="match status" value="4"/>
</dbReference>
<comment type="subcellular location">
    <subcellularLocation>
        <location evidence="1">Nucleus</location>
    </subcellularLocation>
</comment>
<evidence type="ECO:0000256" key="4">
    <source>
        <dbReference type="ARBA" id="ARBA00023242"/>
    </source>
</evidence>
<dbReference type="GO" id="GO:0003723">
    <property type="term" value="F:RNA binding"/>
    <property type="evidence" value="ECO:0007669"/>
    <property type="project" value="UniProtKB-UniRule"/>
</dbReference>
<comment type="caution">
    <text evidence="9">The sequence shown here is derived from an EMBL/GenBank/DDBJ whole genome shotgun (WGS) entry which is preliminary data.</text>
</comment>
<feature type="domain" description="K Homology" evidence="8">
    <location>
        <begin position="367"/>
        <end position="442"/>
    </location>
</feature>
<dbReference type="Pfam" id="PF00013">
    <property type="entry name" value="KH_1"/>
    <property type="match status" value="4"/>
</dbReference>
<feature type="transmembrane region" description="Helical" evidence="7">
    <location>
        <begin position="604"/>
        <end position="624"/>
    </location>
</feature>
<feature type="domain" description="K Homology" evidence="8">
    <location>
        <begin position="138"/>
        <end position="213"/>
    </location>
</feature>
<dbReference type="FunFam" id="3.30.310.210:FF:000002">
    <property type="entry name" value="KH domain-containing protein"/>
    <property type="match status" value="1"/>
</dbReference>
<dbReference type="GO" id="GO:0005634">
    <property type="term" value="C:nucleus"/>
    <property type="evidence" value="ECO:0007669"/>
    <property type="project" value="UniProtKB-SubCell"/>
</dbReference>
<keyword evidence="7" id="KW-0472">Membrane</keyword>
<feature type="region of interest" description="Disordered" evidence="6">
    <location>
        <begin position="1"/>
        <end position="36"/>
    </location>
</feature>
<feature type="transmembrane region" description="Helical" evidence="7">
    <location>
        <begin position="568"/>
        <end position="584"/>
    </location>
</feature>
<feature type="compositionally biased region" description="Basic and acidic residues" evidence="6">
    <location>
        <begin position="19"/>
        <end position="36"/>
    </location>
</feature>
<dbReference type="InterPro" id="IPR036612">
    <property type="entry name" value="KH_dom_type_1_sf"/>
</dbReference>
<evidence type="ECO:0000256" key="6">
    <source>
        <dbReference type="SAM" id="MobiDB-lite"/>
    </source>
</evidence>
<dbReference type="PANTHER" id="PTHR10288">
    <property type="entry name" value="KH DOMAIN CONTAINING RNA BINDING PROTEIN"/>
    <property type="match status" value="1"/>
</dbReference>
<sequence>MAGPRSNYGKRSHSQSDYSDNRGNKRRNHDEDRDHFSIGSEDTVYRYLCPGKKIGSVLGRGGEIVKQLRLDSKSKIRIGETVRGCEERVVTIYSSSDKTNVLDDSESRVCPAQDALFRVHDRVVADDLDAEEDSEATPRVTARLLVPSDQIGCIIGKGGQIVQDIRSDTGAQIRIMKDDHLPLCALNSDELVQISGEAQVVRKALYQIASRLHDNPSRSQHMLVSAVPNIYSSGGSLMGPTAGGPIMGIAPLVGPYGGYKGAGGDWSRSFYSASRDDASSKEFSLRLVCPTANIGGVIGKGGAIINEIRQESRAVIKVDSSTTEGDDCIIFISAEEFYEDTISPAIEAALRLQPRCSEKVERDSGLISFTTRLLVHTSRIGCLIGKGGSIITEMRRVTKANIRVLSKENLPKVAAEDDEMVLISGDLDVAKDALIQVTSRLRANIFDREGAVPAFVPVLPYLPMPTDGSDDLRYDSRDNKRYGRGHSYSNRYGDASDFPAMDSYGSYDGLQVVLYCFANFSGSSGGGYGAYGGYFSGRTGSSGSYWSSHIRLTARVMRVDNKKGSANVFFRVVGYLGIALFPGVKATVTNVGQWHRRVWSPNLTYIPMLPCPKVVLIFFDVYLVDRVVARTALFELQDIWLLISAMLAIVIVHSIGSNLFVSITGEFKCLANLFFACIIAYEMRSSPKLLSWEPAHLWRFDEVFKLETYLVIVGSVDIDLLGA</sequence>
<dbReference type="CDD" id="cd22459">
    <property type="entry name" value="KH-I_PEPPER_rpt1_like"/>
    <property type="match status" value="2"/>
</dbReference>